<keyword evidence="1" id="KW-0472">Membrane</keyword>
<reference evidence="2 3" key="1">
    <citation type="journal article" date="2019" name="Int. J. Syst. Evol. Microbiol.">
        <title>The Global Catalogue of Microorganisms (GCM) 10K type strain sequencing project: providing services to taxonomists for standard genome sequencing and annotation.</title>
        <authorList>
            <consortium name="The Broad Institute Genomics Platform"/>
            <consortium name="The Broad Institute Genome Sequencing Center for Infectious Disease"/>
            <person name="Wu L."/>
            <person name="Ma J."/>
        </authorList>
    </citation>
    <scope>NUCLEOTIDE SEQUENCE [LARGE SCALE GENOMIC DNA]</scope>
    <source>
        <strain evidence="2 3">JCM 13004</strain>
    </source>
</reference>
<feature type="transmembrane region" description="Helical" evidence="1">
    <location>
        <begin position="19"/>
        <end position="41"/>
    </location>
</feature>
<feature type="transmembrane region" description="Helical" evidence="1">
    <location>
        <begin position="121"/>
        <end position="140"/>
    </location>
</feature>
<evidence type="ECO:0000313" key="2">
    <source>
        <dbReference type="EMBL" id="GAA1231232.1"/>
    </source>
</evidence>
<name>A0ABN1W255_9ACTN</name>
<comment type="caution">
    <text evidence="2">The sequence shown here is derived from an EMBL/GenBank/DDBJ whole genome shotgun (WGS) entry which is preliminary data.</text>
</comment>
<keyword evidence="1" id="KW-1133">Transmembrane helix</keyword>
<feature type="transmembrane region" description="Helical" evidence="1">
    <location>
        <begin position="152"/>
        <end position="171"/>
    </location>
</feature>
<dbReference type="RefSeq" id="WP_344441144.1">
    <property type="nucleotide sequence ID" value="NZ_BAAALF010000028.1"/>
</dbReference>
<gene>
    <name evidence="2" type="ORF">GCM10009665_21990</name>
</gene>
<keyword evidence="3" id="KW-1185">Reference proteome</keyword>
<sequence>MRQEAVQIEIIINAPGHGIGLWMLGAFVLTFLVTRMVTRLIRAGRGPFRNVEVGGTHVHHQVYGILAMVVAGAIEFTYRPGSPGAQILAVLFGAGAALTLDEFALWLHLKDVYWAREGRKSVDAAFLAGGVGLLLVAGFNPFSDTGAGTADHLVFAGLLLVNMVLCVGAILKGKTAMGVIGLLVPFVALVACLRLAKPSSPWARWRYPPDSRKAERAQRRYPPDRRTRLDALKDMVGGTPHH</sequence>
<organism evidence="2 3">
    <name type="scientific">Kitasatospora nipponensis</name>
    <dbReference type="NCBI Taxonomy" id="258049"/>
    <lineage>
        <taxon>Bacteria</taxon>
        <taxon>Bacillati</taxon>
        <taxon>Actinomycetota</taxon>
        <taxon>Actinomycetes</taxon>
        <taxon>Kitasatosporales</taxon>
        <taxon>Streptomycetaceae</taxon>
        <taxon>Kitasatospora</taxon>
    </lineage>
</organism>
<dbReference type="EMBL" id="BAAALF010000028">
    <property type="protein sequence ID" value="GAA1231232.1"/>
    <property type="molecule type" value="Genomic_DNA"/>
</dbReference>
<evidence type="ECO:0000313" key="3">
    <source>
        <dbReference type="Proteomes" id="UP001500037"/>
    </source>
</evidence>
<proteinExistence type="predicted"/>
<feature type="transmembrane region" description="Helical" evidence="1">
    <location>
        <begin position="87"/>
        <end position="109"/>
    </location>
</feature>
<feature type="transmembrane region" description="Helical" evidence="1">
    <location>
        <begin position="178"/>
        <end position="196"/>
    </location>
</feature>
<keyword evidence="1" id="KW-0812">Transmembrane</keyword>
<accession>A0ABN1W255</accession>
<evidence type="ECO:0008006" key="4">
    <source>
        <dbReference type="Google" id="ProtNLM"/>
    </source>
</evidence>
<dbReference type="Proteomes" id="UP001500037">
    <property type="component" value="Unassembled WGS sequence"/>
</dbReference>
<protein>
    <recommendedName>
        <fullName evidence="4">Integral membrane protein</fullName>
    </recommendedName>
</protein>
<evidence type="ECO:0000256" key="1">
    <source>
        <dbReference type="SAM" id="Phobius"/>
    </source>
</evidence>